<dbReference type="RefSeq" id="WP_163096108.1">
    <property type="nucleotide sequence ID" value="NZ_CP127523.1"/>
</dbReference>
<feature type="domain" description="DUF4142" evidence="2">
    <location>
        <begin position="30"/>
        <end position="169"/>
    </location>
</feature>
<gene>
    <name evidence="3" type="ORF">GL267_02250</name>
</gene>
<dbReference type="Pfam" id="PF13628">
    <property type="entry name" value="DUF4142"/>
    <property type="match status" value="1"/>
</dbReference>
<reference evidence="3" key="1">
    <citation type="submission" date="2019-11" db="EMBL/GenBank/DDBJ databases">
        <title>Acidithiobacillus ferrianus sp. nov.: a facultatively anaerobic and extremely acidophilic chemolithoautotroph.</title>
        <authorList>
            <person name="Norris P.R."/>
            <person name="Falagan C."/>
            <person name="Moya-Beltran A."/>
            <person name="Castro M."/>
            <person name="Quatrini R."/>
            <person name="Johnson D.B."/>
        </authorList>
    </citation>
    <scope>NUCLEOTIDE SEQUENCE [LARGE SCALE GENOMIC DNA]</scope>
    <source>
        <strain evidence="3">MG</strain>
    </source>
</reference>
<dbReference type="PANTHER" id="PTHR38593:SF1">
    <property type="entry name" value="BLR2558 PROTEIN"/>
    <property type="match status" value="1"/>
</dbReference>
<sequence>MRYHRLLVIVSMAALNGLWSCGAIAGGTLDDATIFAIFDQANAVDIYTGRLGAKYGHTEEVRALGKMVATDHVAVQQMGRDLAKKLHIFPTPPDGDTSVADQAKTVSSLQSAIGPEFDRVYLQHEIVFHQSVIDAIKKTLLPAIQNSEFAGLVKNVLPGFEHHLAATKAVAAKIGLDQ</sequence>
<evidence type="ECO:0000256" key="1">
    <source>
        <dbReference type="SAM" id="SignalP"/>
    </source>
</evidence>
<dbReference type="EMBL" id="WNJL01000011">
    <property type="protein sequence ID" value="NDU41506.1"/>
    <property type="molecule type" value="Genomic_DNA"/>
</dbReference>
<proteinExistence type="predicted"/>
<name>A0A845U2K5_9PROT</name>
<feature type="chain" id="PRO_5032866958" evidence="1">
    <location>
        <begin position="26"/>
        <end position="178"/>
    </location>
</feature>
<feature type="signal peptide" evidence="1">
    <location>
        <begin position="1"/>
        <end position="25"/>
    </location>
</feature>
<accession>A0A845U2K5</accession>
<dbReference type="Gene3D" id="1.20.1260.10">
    <property type="match status" value="1"/>
</dbReference>
<evidence type="ECO:0000259" key="2">
    <source>
        <dbReference type="Pfam" id="PF13628"/>
    </source>
</evidence>
<dbReference type="InterPro" id="IPR025419">
    <property type="entry name" value="DUF4142"/>
</dbReference>
<evidence type="ECO:0000313" key="3">
    <source>
        <dbReference type="EMBL" id="NDU41506.1"/>
    </source>
</evidence>
<keyword evidence="1" id="KW-0732">Signal</keyword>
<dbReference type="AlphaFoldDB" id="A0A845U2K5"/>
<protein>
    <submittedName>
        <fullName evidence="3">DUF4142 domain-containing protein</fullName>
    </submittedName>
</protein>
<comment type="caution">
    <text evidence="3">The sequence shown here is derived from an EMBL/GenBank/DDBJ whole genome shotgun (WGS) entry which is preliminary data.</text>
</comment>
<dbReference type="InterPro" id="IPR012347">
    <property type="entry name" value="Ferritin-like"/>
</dbReference>
<organism evidence="3">
    <name type="scientific">Acidithiobacillus ferrianus</name>
    <dbReference type="NCBI Taxonomy" id="2678518"/>
    <lineage>
        <taxon>Bacteria</taxon>
        <taxon>Pseudomonadati</taxon>
        <taxon>Pseudomonadota</taxon>
        <taxon>Acidithiobacillia</taxon>
        <taxon>Acidithiobacillales</taxon>
        <taxon>Acidithiobacillaceae</taxon>
        <taxon>Acidithiobacillus</taxon>
    </lineage>
</organism>
<dbReference type="PANTHER" id="PTHR38593">
    <property type="entry name" value="BLR2558 PROTEIN"/>
    <property type="match status" value="1"/>
</dbReference>